<keyword evidence="4 6" id="KW-1133">Transmembrane helix</keyword>
<comment type="caution">
    <text evidence="8">The sequence shown here is derived from an EMBL/GenBank/DDBJ whole genome shotgun (WGS) entry which is preliminary data.</text>
</comment>
<accession>A0A554JC36</accession>
<evidence type="ECO:0000256" key="3">
    <source>
        <dbReference type="ARBA" id="ARBA00022692"/>
    </source>
</evidence>
<sequence length="50" mass="5719">MELSLYWQIIKDRLKLIVTVLLIVWLATAGYVVSRPDKYEASVTIAVNKP</sequence>
<feature type="domain" description="Polysaccharide chain length determinant N-terminal" evidence="7">
    <location>
        <begin position="3"/>
        <end position="49"/>
    </location>
</feature>
<gene>
    <name evidence="8" type="ORF">CEO22_303</name>
</gene>
<dbReference type="Pfam" id="PF02706">
    <property type="entry name" value="Wzz"/>
    <property type="match status" value="1"/>
</dbReference>
<dbReference type="Proteomes" id="UP000316253">
    <property type="component" value="Unassembled WGS sequence"/>
</dbReference>
<evidence type="ECO:0000313" key="9">
    <source>
        <dbReference type="Proteomes" id="UP000316253"/>
    </source>
</evidence>
<keyword evidence="5 6" id="KW-0472">Membrane</keyword>
<dbReference type="EMBL" id="VMFD01000023">
    <property type="protein sequence ID" value="TSC65894.1"/>
    <property type="molecule type" value="Genomic_DNA"/>
</dbReference>
<feature type="non-terminal residue" evidence="8">
    <location>
        <position position="50"/>
    </location>
</feature>
<keyword evidence="3 6" id="KW-0812">Transmembrane</keyword>
<organism evidence="8 9">
    <name type="scientific">Candidatus Berkelbacteria bacterium Gr01-1014_85</name>
    <dbReference type="NCBI Taxonomy" id="2017150"/>
    <lineage>
        <taxon>Bacteria</taxon>
        <taxon>Candidatus Berkelbacteria</taxon>
    </lineage>
</organism>
<evidence type="ECO:0000313" key="8">
    <source>
        <dbReference type="EMBL" id="TSC65894.1"/>
    </source>
</evidence>
<reference evidence="8 9" key="1">
    <citation type="submission" date="2017-08" db="EMBL/GenBank/DDBJ databases">
        <title>Mechanisms for carbon and nitrogen cycling indicate functional differentiation within the Candidate Phyla Radiation.</title>
        <authorList>
            <person name="Danczak R.E."/>
            <person name="Johnston M.D."/>
            <person name="Kenah C."/>
            <person name="Slattery M."/>
            <person name="Wrighton K.C."/>
            <person name="Wilkins M.J."/>
        </authorList>
    </citation>
    <scope>NUCLEOTIDE SEQUENCE [LARGE SCALE GENOMIC DNA]</scope>
    <source>
        <strain evidence="8">Gr01-1014_85</strain>
    </source>
</reference>
<dbReference type="AlphaFoldDB" id="A0A554JC36"/>
<evidence type="ECO:0000256" key="6">
    <source>
        <dbReference type="SAM" id="Phobius"/>
    </source>
</evidence>
<evidence type="ECO:0000256" key="2">
    <source>
        <dbReference type="ARBA" id="ARBA00022475"/>
    </source>
</evidence>
<evidence type="ECO:0000256" key="5">
    <source>
        <dbReference type="ARBA" id="ARBA00023136"/>
    </source>
</evidence>
<dbReference type="InterPro" id="IPR003856">
    <property type="entry name" value="LPS_length_determ_N"/>
</dbReference>
<comment type="subcellular location">
    <subcellularLocation>
        <location evidence="1">Cell membrane</location>
        <topology evidence="1">Multi-pass membrane protein</topology>
    </subcellularLocation>
</comment>
<keyword evidence="2" id="KW-1003">Cell membrane</keyword>
<feature type="transmembrane region" description="Helical" evidence="6">
    <location>
        <begin position="14"/>
        <end position="33"/>
    </location>
</feature>
<evidence type="ECO:0000256" key="1">
    <source>
        <dbReference type="ARBA" id="ARBA00004651"/>
    </source>
</evidence>
<protein>
    <recommendedName>
        <fullName evidence="7">Polysaccharide chain length determinant N-terminal domain-containing protein</fullName>
    </recommendedName>
</protein>
<dbReference type="GO" id="GO:0005886">
    <property type="term" value="C:plasma membrane"/>
    <property type="evidence" value="ECO:0007669"/>
    <property type="project" value="UniProtKB-SubCell"/>
</dbReference>
<evidence type="ECO:0000256" key="4">
    <source>
        <dbReference type="ARBA" id="ARBA00022989"/>
    </source>
</evidence>
<evidence type="ECO:0000259" key="7">
    <source>
        <dbReference type="Pfam" id="PF02706"/>
    </source>
</evidence>
<name>A0A554JC36_9BACT</name>
<proteinExistence type="predicted"/>